<accession>A0A2N9H767</accession>
<gene>
    <name evidence="1" type="ORF">FSB_LOCUS35590</name>
</gene>
<reference evidence="1" key="1">
    <citation type="submission" date="2018-02" db="EMBL/GenBank/DDBJ databases">
        <authorList>
            <person name="Cohen D.B."/>
            <person name="Kent A.D."/>
        </authorList>
    </citation>
    <scope>NUCLEOTIDE SEQUENCE</scope>
</reference>
<organism evidence="1">
    <name type="scientific">Fagus sylvatica</name>
    <name type="common">Beechnut</name>
    <dbReference type="NCBI Taxonomy" id="28930"/>
    <lineage>
        <taxon>Eukaryota</taxon>
        <taxon>Viridiplantae</taxon>
        <taxon>Streptophyta</taxon>
        <taxon>Embryophyta</taxon>
        <taxon>Tracheophyta</taxon>
        <taxon>Spermatophyta</taxon>
        <taxon>Magnoliopsida</taxon>
        <taxon>eudicotyledons</taxon>
        <taxon>Gunneridae</taxon>
        <taxon>Pentapetalae</taxon>
        <taxon>rosids</taxon>
        <taxon>fabids</taxon>
        <taxon>Fagales</taxon>
        <taxon>Fagaceae</taxon>
        <taxon>Fagus</taxon>
    </lineage>
</organism>
<dbReference type="EMBL" id="OIVN01002950">
    <property type="protein sequence ID" value="SPD07708.1"/>
    <property type="molecule type" value="Genomic_DNA"/>
</dbReference>
<protein>
    <submittedName>
        <fullName evidence="1">Uncharacterized protein</fullName>
    </submittedName>
</protein>
<dbReference type="AlphaFoldDB" id="A0A2N9H767"/>
<name>A0A2N9H767_FAGSY</name>
<sequence length="84" mass="9613">MVSLFSTRGLSPSLISCLTFKLHGRSSQACHLSRPLHHHSWWFSLFSSLTEALRHPRPEQELELPHKLILTLTEVFDLTKAPLP</sequence>
<proteinExistence type="predicted"/>
<evidence type="ECO:0000313" key="1">
    <source>
        <dbReference type="EMBL" id="SPD07708.1"/>
    </source>
</evidence>